<dbReference type="Proteomes" id="UP000593575">
    <property type="component" value="Unassembled WGS sequence"/>
</dbReference>
<evidence type="ECO:0000313" key="2">
    <source>
        <dbReference type="Proteomes" id="UP000593575"/>
    </source>
</evidence>
<dbReference type="EMBL" id="JABFAE010000004">
    <property type="protein sequence ID" value="MBA0827292.1"/>
    <property type="molecule type" value="Genomic_DNA"/>
</dbReference>
<dbReference type="AlphaFoldDB" id="A0A7J9IYS3"/>
<proteinExistence type="predicted"/>
<comment type="caution">
    <text evidence="1">The sequence shown here is derived from an EMBL/GenBank/DDBJ whole genome shotgun (WGS) entry which is preliminary data.</text>
</comment>
<organism evidence="1 2">
    <name type="scientific">Gossypium armourianum</name>
    <dbReference type="NCBI Taxonomy" id="34283"/>
    <lineage>
        <taxon>Eukaryota</taxon>
        <taxon>Viridiplantae</taxon>
        <taxon>Streptophyta</taxon>
        <taxon>Embryophyta</taxon>
        <taxon>Tracheophyta</taxon>
        <taxon>Spermatophyta</taxon>
        <taxon>Magnoliopsida</taxon>
        <taxon>eudicotyledons</taxon>
        <taxon>Gunneridae</taxon>
        <taxon>Pentapetalae</taxon>
        <taxon>rosids</taxon>
        <taxon>malvids</taxon>
        <taxon>Malvales</taxon>
        <taxon>Malvaceae</taxon>
        <taxon>Malvoideae</taxon>
        <taxon>Gossypium</taxon>
    </lineage>
</organism>
<keyword evidence="2" id="KW-1185">Reference proteome</keyword>
<sequence>MMSTKLTYDDRIHIGCSSTRNISKYGKIGTIIYLLVNRLSFRSQRAIRITCHGLGSMASHICSRKRRGVGKSMPKGNDGAL</sequence>
<gene>
    <name evidence="1" type="ORF">Goarm_012079</name>
</gene>
<name>A0A7J9IYS3_9ROSI</name>
<reference evidence="1 2" key="1">
    <citation type="journal article" date="2019" name="Genome Biol. Evol.">
        <title>Insights into the evolution of the New World diploid cottons (Gossypium, subgenus Houzingenia) based on genome sequencing.</title>
        <authorList>
            <person name="Grover C.E."/>
            <person name="Arick M.A. 2nd"/>
            <person name="Thrash A."/>
            <person name="Conover J.L."/>
            <person name="Sanders W.S."/>
            <person name="Peterson D.G."/>
            <person name="Frelichowski J.E."/>
            <person name="Scheffler J.A."/>
            <person name="Scheffler B.E."/>
            <person name="Wendel J.F."/>
        </authorList>
    </citation>
    <scope>NUCLEOTIDE SEQUENCE [LARGE SCALE GENOMIC DNA]</scope>
    <source>
        <strain evidence="1">6</strain>
        <tissue evidence="1">Leaf</tissue>
    </source>
</reference>
<protein>
    <submittedName>
        <fullName evidence="1">Uncharacterized protein</fullName>
    </submittedName>
</protein>
<accession>A0A7J9IYS3</accession>
<evidence type="ECO:0000313" key="1">
    <source>
        <dbReference type="EMBL" id="MBA0827292.1"/>
    </source>
</evidence>